<evidence type="ECO:0000313" key="2">
    <source>
        <dbReference type="EMBL" id="TNN38584.1"/>
    </source>
</evidence>
<evidence type="ECO:0000256" key="1">
    <source>
        <dbReference type="SAM" id="MobiDB-lite"/>
    </source>
</evidence>
<protein>
    <submittedName>
        <fullName evidence="2">Uncharacterized protein</fullName>
    </submittedName>
</protein>
<gene>
    <name evidence="2" type="ORF">EYF80_051247</name>
</gene>
<sequence length="72" mass="7415">MSGRSVPNTVGAEAALVGCSHRAEETGGKWSKEGLSRLQLIPVTFPSGAPAVAPSNGTLSALMDHPDEKKVD</sequence>
<reference evidence="2 3" key="1">
    <citation type="submission" date="2019-03" db="EMBL/GenBank/DDBJ databases">
        <title>First draft genome of Liparis tanakae, snailfish: a comprehensive survey of snailfish specific genes.</title>
        <authorList>
            <person name="Kim W."/>
            <person name="Song I."/>
            <person name="Jeong J.-H."/>
            <person name="Kim D."/>
            <person name="Kim S."/>
            <person name="Ryu S."/>
            <person name="Song J.Y."/>
            <person name="Lee S.K."/>
        </authorList>
    </citation>
    <scope>NUCLEOTIDE SEQUENCE [LARGE SCALE GENOMIC DNA]</scope>
    <source>
        <tissue evidence="2">Muscle</tissue>
    </source>
</reference>
<name>A0A4Z2FCT9_9TELE</name>
<accession>A0A4Z2FCT9</accession>
<evidence type="ECO:0000313" key="3">
    <source>
        <dbReference type="Proteomes" id="UP000314294"/>
    </source>
</evidence>
<dbReference type="AlphaFoldDB" id="A0A4Z2FCT9"/>
<feature type="region of interest" description="Disordered" evidence="1">
    <location>
        <begin position="49"/>
        <end position="72"/>
    </location>
</feature>
<dbReference type="EMBL" id="SRLO01001359">
    <property type="protein sequence ID" value="TNN38584.1"/>
    <property type="molecule type" value="Genomic_DNA"/>
</dbReference>
<proteinExistence type="predicted"/>
<comment type="caution">
    <text evidence="2">The sequence shown here is derived from an EMBL/GenBank/DDBJ whole genome shotgun (WGS) entry which is preliminary data.</text>
</comment>
<keyword evidence="3" id="KW-1185">Reference proteome</keyword>
<organism evidence="2 3">
    <name type="scientific">Liparis tanakae</name>
    <name type="common">Tanaka's snailfish</name>
    <dbReference type="NCBI Taxonomy" id="230148"/>
    <lineage>
        <taxon>Eukaryota</taxon>
        <taxon>Metazoa</taxon>
        <taxon>Chordata</taxon>
        <taxon>Craniata</taxon>
        <taxon>Vertebrata</taxon>
        <taxon>Euteleostomi</taxon>
        <taxon>Actinopterygii</taxon>
        <taxon>Neopterygii</taxon>
        <taxon>Teleostei</taxon>
        <taxon>Neoteleostei</taxon>
        <taxon>Acanthomorphata</taxon>
        <taxon>Eupercaria</taxon>
        <taxon>Perciformes</taxon>
        <taxon>Cottioidei</taxon>
        <taxon>Cottales</taxon>
        <taxon>Liparidae</taxon>
        <taxon>Liparis</taxon>
    </lineage>
</organism>
<dbReference type="Proteomes" id="UP000314294">
    <property type="component" value="Unassembled WGS sequence"/>
</dbReference>